<dbReference type="EC" id="5.1.3.1" evidence="7 10"/>
<dbReference type="GO" id="GO:0004750">
    <property type="term" value="F:D-ribulose-phosphate 3-epimerase activity"/>
    <property type="evidence" value="ECO:0007669"/>
    <property type="project" value="UniProtKB-UniRule"/>
</dbReference>
<evidence type="ECO:0000256" key="5">
    <source>
        <dbReference type="ARBA" id="ARBA00001954"/>
    </source>
</evidence>
<feature type="binding site" evidence="10 13">
    <location>
        <position position="39"/>
    </location>
    <ligand>
        <name>a divalent metal cation</name>
        <dbReference type="ChEBI" id="CHEBI:60240"/>
    </ligand>
</feature>
<comment type="similarity">
    <text evidence="6 10 11">Belongs to the ribulose-phosphate 3-epimerase family.</text>
</comment>
<keyword evidence="13" id="KW-0862">Zinc</keyword>
<dbReference type="PANTHER" id="PTHR11749">
    <property type="entry name" value="RIBULOSE-5-PHOSPHATE-3-EPIMERASE"/>
    <property type="match status" value="1"/>
</dbReference>
<gene>
    <name evidence="10 15" type="primary">rpe</name>
    <name evidence="15" type="ORF">KL86PLE_30551</name>
</gene>
<dbReference type="Gene3D" id="3.20.20.70">
    <property type="entry name" value="Aldolase class I"/>
    <property type="match status" value="1"/>
</dbReference>
<sequence>MPAALPLRIAPSLLSADFAALGEEVRAIDAAGADLIHIDVMDAHFVPGLTFGPQTVAALRGHTRKPFDVHLMVDEPHRLVDPFVRAGADIVTVHAEAGPHLHRAIATIKALGRRAGVALNPGTPAGAIEAVIGDIDVVLVLMVDPGLPGQTLLRSQLEKVRALRDILDAKDGRGVEVEVDGGINPETGRLAVEAGANLLVAGTAAFAGGRKAYRSNLSELRRAA</sequence>
<comment type="cofactor">
    <cofactor evidence="2">
        <name>Mn(2+)</name>
        <dbReference type="ChEBI" id="CHEBI:29035"/>
    </cofactor>
</comment>
<dbReference type="FunFam" id="3.20.20.70:FF:000004">
    <property type="entry name" value="Ribulose-phosphate 3-epimerase"/>
    <property type="match status" value="1"/>
</dbReference>
<evidence type="ECO:0000256" key="12">
    <source>
        <dbReference type="PIRSR" id="PIRSR001461-1"/>
    </source>
</evidence>
<comment type="cofactor">
    <cofactor evidence="10 13">
        <name>a divalent metal cation</name>
        <dbReference type="ChEBI" id="CHEBI:60240"/>
    </cofactor>
    <text evidence="10 13">Binds 1 divalent metal cation per subunit.</text>
</comment>
<comment type="cofactor">
    <cofactor evidence="5">
        <name>Fe(2+)</name>
        <dbReference type="ChEBI" id="CHEBI:29033"/>
    </cofactor>
</comment>
<dbReference type="GO" id="GO:0005737">
    <property type="term" value="C:cytoplasm"/>
    <property type="evidence" value="ECO:0007669"/>
    <property type="project" value="UniProtKB-ARBA"/>
</dbReference>
<evidence type="ECO:0000256" key="3">
    <source>
        <dbReference type="ARBA" id="ARBA00001941"/>
    </source>
</evidence>
<protein>
    <recommendedName>
        <fullName evidence="7 10">Ribulose-phosphate 3-epimerase</fullName>
        <ecNumber evidence="7 10">5.1.3.1</ecNumber>
    </recommendedName>
</protein>
<evidence type="ECO:0000256" key="6">
    <source>
        <dbReference type="ARBA" id="ARBA00009541"/>
    </source>
</evidence>
<comment type="function">
    <text evidence="10">Catalyzes the reversible epimerization of D-ribulose 5-phosphate to D-xylulose 5-phosphate.</text>
</comment>
<keyword evidence="13" id="KW-0170">Cobalt</keyword>
<keyword evidence="13" id="KW-0464">Manganese</keyword>
<feature type="binding site" evidence="14">
    <location>
        <begin position="202"/>
        <end position="203"/>
    </location>
    <ligand>
        <name>substrate</name>
    </ligand>
</feature>
<dbReference type="HAMAP" id="MF_02227">
    <property type="entry name" value="RPE"/>
    <property type="match status" value="1"/>
</dbReference>
<accession>A0A212LEW5</accession>
<dbReference type="EMBL" id="FMJD01000007">
    <property type="protein sequence ID" value="SCM76104.1"/>
    <property type="molecule type" value="Genomic_DNA"/>
</dbReference>
<evidence type="ECO:0000256" key="8">
    <source>
        <dbReference type="ARBA" id="ARBA00022723"/>
    </source>
</evidence>
<dbReference type="PIRSF" id="PIRSF001461">
    <property type="entry name" value="RPE"/>
    <property type="match status" value="1"/>
</dbReference>
<feature type="binding site" evidence="10 14">
    <location>
        <position position="70"/>
    </location>
    <ligand>
        <name>substrate</name>
    </ligand>
</feature>
<keyword evidence="10 11" id="KW-0119">Carbohydrate metabolism</keyword>
<evidence type="ECO:0000313" key="15">
    <source>
        <dbReference type="EMBL" id="SCM76104.1"/>
    </source>
</evidence>
<feature type="binding site" evidence="14">
    <location>
        <begin position="146"/>
        <end position="149"/>
    </location>
    <ligand>
        <name>substrate</name>
    </ligand>
</feature>
<keyword evidence="8 10" id="KW-0479">Metal-binding</keyword>
<evidence type="ECO:0000256" key="9">
    <source>
        <dbReference type="ARBA" id="ARBA00023235"/>
    </source>
</evidence>
<dbReference type="SUPFAM" id="SSF51366">
    <property type="entry name" value="Ribulose-phoshate binding barrel"/>
    <property type="match status" value="1"/>
</dbReference>
<evidence type="ECO:0000256" key="7">
    <source>
        <dbReference type="ARBA" id="ARBA00013188"/>
    </source>
</evidence>
<dbReference type="InterPro" id="IPR013785">
    <property type="entry name" value="Aldolase_TIM"/>
</dbReference>
<dbReference type="Pfam" id="PF00834">
    <property type="entry name" value="Ribul_P_3_epim"/>
    <property type="match status" value="1"/>
</dbReference>
<feature type="binding site" evidence="14">
    <location>
        <position position="182"/>
    </location>
    <ligand>
        <name>substrate</name>
    </ligand>
</feature>
<feature type="binding site" evidence="10 13">
    <location>
        <position position="37"/>
    </location>
    <ligand>
        <name>a divalent metal cation</name>
        <dbReference type="ChEBI" id="CHEBI:60240"/>
    </ligand>
</feature>
<feature type="active site" description="Proton donor" evidence="10 12">
    <location>
        <position position="180"/>
    </location>
</feature>
<evidence type="ECO:0000256" key="11">
    <source>
        <dbReference type="PIRNR" id="PIRNR001461"/>
    </source>
</evidence>
<dbReference type="NCBIfam" id="NF004076">
    <property type="entry name" value="PRK05581.1-4"/>
    <property type="match status" value="1"/>
</dbReference>
<feature type="binding site" evidence="10 13">
    <location>
        <position position="70"/>
    </location>
    <ligand>
        <name>a divalent metal cation</name>
        <dbReference type="ChEBI" id="CHEBI:60240"/>
    </ligand>
</feature>
<comment type="cofactor">
    <cofactor evidence="3">
        <name>Co(2+)</name>
        <dbReference type="ChEBI" id="CHEBI:48828"/>
    </cofactor>
</comment>
<dbReference type="RefSeq" id="WP_288196356.1">
    <property type="nucleotide sequence ID" value="NZ_LT608334.1"/>
</dbReference>
<dbReference type="GO" id="GO:0006098">
    <property type="term" value="P:pentose-phosphate shunt"/>
    <property type="evidence" value="ECO:0007669"/>
    <property type="project" value="UniProtKB-UniRule"/>
</dbReference>
<dbReference type="AlphaFoldDB" id="A0A212LEW5"/>
<evidence type="ECO:0000256" key="2">
    <source>
        <dbReference type="ARBA" id="ARBA00001936"/>
    </source>
</evidence>
<dbReference type="InterPro" id="IPR000056">
    <property type="entry name" value="Ribul_P_3_epim-like"/>
</dbReference>
<dbReference type="NCBIfam" id="TIGR01163">
    <property type="entry name" value="rpe"/>
    <property type="match status" value="1"/>
</dbReference>
<dbReference type="GO" id="GO:0019323">
    <property type="term" value="P:pentose catabolic process"/>
    <property type="evidence" value="ECO:0007669"/>
    <property type="project" value="UniProtKB-UniRule"/>
</dbReference>
<comment type="cofactor">
    <cofactor evidence="4">
        <name>Zn(2+)</name>
        <dbReference type="ChEBI" id="CHEBI:29105"/>
    </cofactor>
</comment>
<evidence type="ECO:0000256" key="1">
    <source>
        <dbReference type="ARBA" id="ARBA00001782"/>
    </source>
</evidence>
<dbReference type="InterPro" id="IPR011060">
    <property type="entry name" value="RibuloseP-bd_barrel"/>
</dbReference>
<reference evidence="15" key="1">
    <citation type="submission" date="2016-08" db="EMBL/GenBank/DDBJ databases">
        <authorList>
            <person name="Seilhamer J.J."/>
        </authorList>
    </citation>
    <scope>NUCLEOTIDE SEQUENCE</scope>
    <source>
        <strain evidence="15">86</strain>
    </source>
</reference>
<dbReference type="CDD" id="cd00429">
    <property type="entry name" value="RPE"/>
    <property type="match status" value="1"/>
</dbReference>
<dbReference type="GO" id="GO:0046872">
    <property type="term" value="F:metal ion binding"/>
    <property type="evidence" value="ECO:0007669"/>
    <property type="project" value="UniProtKB-UniRule"/>
</dbReference>
<comment type="catalytic activity">
    <reaction evidence="1 10 11">
        <text>D-ribulose 5-phosphate = D-xylulose 5-phosphate</text>
        <dbReference type="Rhea" id="RHEA:13677"/>
        <dbReference type="ChEBI" id="CHEBI:57737"/>
        <dbReference type="ChEBI" id="CHEBI:58121"/>
        <dbReference type="EC" id="5.1.3.1"/>
    </reaction>
</comment>
<dbReference type="InterPro" id="IPR026019">
    <property type="entry name" value="Ribul_P_3_epim"/>
</dbReference>
<name>A0A212LEW5_9HYPH</name>
<evidence type="ECO:0000256" key="10">
    <source>
        <dbReference type="HAMAP-Rule" id="MF_02227"/>
    </source>
</evidence>
<keyword evidence="9 10" id="KW-0413">Isomerase</keyword>
<comment type="caution">
    <text evidence="10">Lacks conserved residue(s) required for the propagation of feature annotation.</text>
</comment>
<evidence type="ECO:0000256" key="14">
    <source>
        <dbReference type="PIRSR" id="PIRSR001461-3"/>
    </source>
</evidence>
<evidence type="ECO:0000256" key="13">
    <source>
        <dbReference type="PIRSR" id="PIRSR001461-2"/>
    </source>
</evidence>
<feature type="binding site" evidence="10 14">
    <location>
        <position position="12"/>
    </location>
    <ligand>
        <name>substrate</name>
    </ligand>
</feature>
<comment type="pathway">
    <text evidence="10">Carbohydrate degradation.</text>
</comment>
<feature type="active site" description="Proton acceptor" evidence="10 12">
    <location>
        <position position="39"/>
    </location>
</feature>
<organism evidence="15">
    <name type="scientific">uncultured Pleomorphomonas sp</name>
    <dbReference type="NCBI Taxonomy" id="442121"/>
    <lineage>
        <taxon>Bacteria</taxon>
        <taxon>Pseudomonadati</taxon>
        <taxon>Pseudomonadota</taxon>
        <taxon>Alphaproteobacteria</taxon>
        <taxon>Hyphomicrobiales</taxon>
        <taxon>Pleomorphomonadaceae</taxon>
        <taxon>Pleomorphomonas</taxon>
        <taxon>environmental samples</taxon>
    </lineage>
</organism>
<proteinExistence type="inferred from homology"/>
<feature type="binding site" evidence="10">
    <location>
        <begin position="180"/>
        <end position="182"/>
    </location>
    <ligand>
        <name>substrate</name>
    </ligand>
</feature>
<feature type="binding site" evidence="10 13">
    <location>
        <position position="180"/>
    </location>
    <ligand>
        <name>a divalent metal cation</name>
        <dbReference type="ChEBI" id="CHEBI:60240"/>
    </ligand>
</feature>
<evidence type="ECO:0000256" key="4">
    <source>
        <dbReference type="ARBA" id="ARBA00001947"/>
    </source>
</evidence>